<gene>
    <name evidence="1" type="ORF">SDC9_98951</name>
</gene>
<protein>
    <submittedName>
        <fullName evidence="1">Uncharacterized protein</fullName>
    </submittedName>
</protein>
<dbReference type="AlphaFoldDB" id="A0A645AG65"/>
<accession>A0A645AG65</accession>
<dbReference type="EMBL" id="VSSQ01013750">
    <property type="protein sequence ID" value="MPM52195.1"/>
    <property type="molecule type" value="Genomic_DNA"/>
</dbReference>
<proteinExistence type="predicted"/>
<sequence length="42" mass="4300">MTIDRHGATATIFKKGGKACGFLPQLAIGKLALPAKISGFAV</sequence>
<evidence type="ECO:0000313" key="1">
    <source>
        <dbReference type="EMBL" id="MPM52195.1"/>
    </source>
</evidence>
<comment type="caution">
    <text evidence="1">The sequence shown here is derived from an EMBL/GenBank/DDBJ whole genome shotgun (WGS) entry which is preliminary data.</text>
</comment>
<organism evidence="1">
    <name type="scientific">bioreactor metagenome</name>
    <dbReference type="NCBI Taxonomy" id="1076179"/>
    <lineage>
        <taxon>unclassified sequences</taxon>
        <taxon>metagenomes</taxon>
        <taxon>ecological metagenomes</taxon>
    </lineage>
</organism>
<name>A0A645AG65_9ZZZZ</name>
<reference evidence="1" key="1">
    <citation type="submission" date="2019-08" db="EMBL/GenBank/DDBJ databases">
        <authorList>
            <person name="Kucharzyk K."/>
            <person name="Murdoch R.W."/>
            <person name="Higgins S."/>
            <person name="Loffler F."/>
        </authorList>
    </citation>
    <scope>NUCLEOTIDE SEQUENCE</scope>
</reference>